<dbReference type="PANTHER" id="PTHR35176">
    <property type="entry name" value="HEME OXYGENASE HI_0854-RELATED"/>
    <property type="match status" value="1"/>
</dbReference>
<reference evidence="4" key="1">
    <citation type="submission" date="2016-06" db="EMBL/GenBank/DDBJ databases">
        <authorList>
            <person name="Varghese N."/>
            <person name="Submissions Spin"/>
        </authorList>
    </citation>
    <scope>NUCLEOTIDE SEQUENCE [LARGE SCALE GENOMIC DNA]</scope>
    <source>
        <strain evidence="4">DSM 43819</strain>
    </source>
</reference>
<proteinExistence type="predicted"/>
<gene>
    <name evidence="3" type="ORF">GA0070613_0720</name>
</gene>
<keyword evidence="2" id="KW-1133">Transmembrane helix</keyword>
<feature type="transmembrane region" description="Helical" evidence="2">
    <location>
        <begin position="49"/>
        <end position="76"/>
    </location>
</feature>
<evidence type="ECO:0000313" key="3">
    <source>
        <dbReference type="EMBL" id="SCG40080.1"/>
    </source>
</evidence>
<keyword evidence="2" id="KW-0472">Membrane</keyword>
<dbReference type="GO" id="GO:0016627">
    <property type="term" value="F:oxidoreductase activity, acting on the CH-CH group of donors"/>
    <property type="evidence" value="ECO:0007669"/>
    <property type="project" value="TreeGrafter"/>
</dbReference>
<dbReference type="EMBL" id="LT607754">
    <property type="protein sequence ID" value="SCG40080.1"/>
    <property type="molecule type" value="Genomic_DNA"/>
</dbReference>
<dbReference type="RefSeq" id="WP_089010969.1">
    <property type="nucleotide sequence ID" value="NZ_LT607754.1"/>
</dbReference>
<dbReference type="GO" id="GO:0005829">
    <property type="term" value="C:cytosol"/>
    <property type="evidence" value="ECO:0007669"/>
    <property type="project" value="TreeGrafter"/>
</dbReference>
<accession>A0A1C5H236</accession>
<keyword evidence="2" id="KW-0812">Transmembrane</keyword>
<keyword evidence="1" id="KW-0560">Oxidoreductase</keyword>
<name>A0A1C5H236_9ACTN</name>
<dbReference type="Gene3D" id="2.30.110.10">
    <property type="entry name" value="Electron Transport, Fmn-binding Protein, Chain A"/>
    <property type="match status" value="1"/>
</dbReference>
<dbReference type="AlphaFoldDB" id="A0A1C5H236"/>
<protein>
    <submittedName>
        <fullName evidence="3">PPOX class probable F420-dependent enzyme, Rv2061 family</fullName>
    </submittedName>
</protein>
<dbReference type="InterPro" id="IPR052019">
    <property type="entry name" value="F420H2_bilvrd_red/Heme_oxyg"/>
</dbReference>
<feature type="transmembrane region" description="Helical" evidence="2">
    <location>
        <begin position="120"/>
        <end position="138"/>
    </location>
</feature>
<dbReference type="InterPro" id="IPR012349">
    <property type="entry name" value="Split_barrel_FMN-bd"/>
</dbReference>
<dbReference type="Proteomes" id="UP000198221">
    <property type="component" value="Chromosome I"/>
</dbReference>
<organism evidence="3 4">
    <name type="scientific">Micromonospora inositola</name>
    <dbReference type="NCBI Taxonomy" id="47865"/>
    <lineage>
        <taxon>Bacteria</taxon>
        <taxon>Bacillati</taxon>
        <taxon>Actinomycetota</taxon>
        <taxon>Actinomycetes</taxon>
        <taxon>Micromonosporales</taxon>
        <taxon>Micromonosporaceae</taxon>
        <taxon>Micromonospora</taxon>
    </lineage>
</organism>
<evidence type="ECO:0000256" key="2">
    <source>
        <dbReference type="SAM" id="Phobius"/>
    </source>
</evidence>
<dbReference type="NCBIfam" id="TIGR03666">
    <property type="entry name" value="Rv2061_F420"/>
    <property type="match status" value="1"/>
</dbReference>
<evidence type="ECO:0000256" key="1">
    <source>
        <dbReference type="ARBA" id="ARBA00023002"/>
    </source>
</evidence>
<feature type="transmembrane region" description="Helical" evidence="2">
    <location>
        <begin position="96"/>
        <end position="114"/>
    </location>
</feature>
<dbReference type="InterPro" id="IPR019965">
    <property type="entry name" value="PPOX_F420-dep_Rv2061_put"/>
</dbReference>
<keyword evidence="4" id="KW-1185">Reference proteome</keyword>
<sequence length="279" mass="29693">MRSIVRVLVALLGLAAMVVGVWALVAPASFSSAVDFPPSEHFVHDVGAFQLGIGATLLLALIWSDALAVALAGYLVGGAAHTVSHAIDGEVGGSAVQTWLVLLLAVLALVALVYRLRELGWVVGYVSPSAASFWTGFVRQKTVVLTTYKRDGTPVPTAVSIAVEGDRAYVRSFEKAWKTVRLRNDPRVTVAPSTALGKSTGAAVEAVGRRLSGAEYRAAGRALRRKHPVLHGVLVPLTHRLGRRRTGRTVHFELTTLDRGGATVATGETSQRCEDTRVE</sequence>
<dbReference type="OrthoDB" id="5738083at2"/>
<evidence type="ECO:0000313" key="4">
    <source>
        <dbReference type="Proteomes" id="UP000198221"/>
    </source>
</evidence>
<dbReference type="GO" id="GO:0070967">
    <property type="term" value="F:coenzyme F420 binding"/>
    <property type="evidence" value="ECO:0007669"/>
    <property type="project" value="TreeGrafter"/>
</dbReference>
<dbReference type="SUPFAM" id="SSF50475">
    <property type="entry name" value="FMN-binding split barrel"/>
    <property type="match status" value="1"/>
</dbReference>
<dbReference type="PANTHER" id="PTHR35176:SF11">
    <property type="entry name" value="PYRIDOXAMINE 5'-PHOSPHATE OXIDASE FAMILY PROTEIN"/>
    <property type="match status" value="1"/>
</dbReference>